<proteinExistence type="predicted"/>
<gene>
    <name evidence="2" type="ORF">EA58_12970</name>
</gene>
<organism evidence="2 3">
    <name type="scientific">Photobacterium galatheae</name>
    <dbReference type="NCBI Taxonomy" id="1654360"/>
    <lineage>
        <taxon>Bacteria</taxon>
        <taxon>Pseudomonadati</taxon>
        <taxon>Pseudomonadota</taxon>
        <taxon>Gammaproteobacteria</taxon>
        <taxon>Vibrionales</taxon>
        <taxon>Vibrionaceae</taxon>
        <taxon>Photobacterium</taxon>
    </lineage>
</organism>
<keyword evidence="1" id="KW-0732">Signal</keyword>
<dbReference type="RefSeq" id="WP_036753192.1">
    <property type="nucleotide sequence ID" value="NZ_JAGSGC010000009.1"/>
</dbReference>
<evidence type="ECO:0000256" key="1">
    <source>
        <dbReference type="SAM" id="SignalP"/>
    </source>
</evidence>
<feature type="chain" id="PRO_5001626000" description="Spore coat protein U domain-containing protein" evidence="1">
    <location>
        <begin position="24"/>
        <end position="179"/>
    </location>
</feature>
<name>A0A066RUK4_9GAMM</name>
<dbReference type="Proteomes" id="UP000027192">
    <property type="component" value="Unassembled WGS sequence"/>
</dbReference>
<evidence type="ECO:0000313" key="3">
    <source>
        <dbReference type="Proteomes" id="UP000027192"/>
    </source>
</evidence>
<sequence length="179" mass="20291">MNKFMLSAAAVIVLSSLSMSVSAGERSHGPRDGRSCNGDVCDLKIIAEVEEKCYCSFEGRDYVNLGKLNAWRPTTSQPKKLRIYCNTRKADVQVRTKNDGLKGLHDHYGDEDVDYIIKAGGYQFDTNADGHKGYQMFANNFMGDYLNIMIQSKPYNFKKVKPGHKFDIAYFKVTPVKYY</sequence>
<protein>
    <recommendedName>
        <fullName evidence="4">Spore coat protein U domain-containing protein</fullName>
    </recommendedName>
</protein>
<dbReference type="OrthoDB" id="10014392at2"/>
<dbReference type="EMBL" id="JMIB01000026">
    <property type="protein sequence ID" value="KDM91063.1"/>
    <property type="molecule type" value="Genomic_DNA"/>
</dbReference>
<dbReference type="AlphaFoldDB" id="A0A066RUK4"/>
<comment type="caution">
    <text evidence="2">The sequence shown here is derived from an EMBL/GenBank/DDBJ whole genome shotgun (WGS) entry which is preliminary data.</text>
</comment>
<reference evidence="2 3" key="1">
    <citation type="submission" date="2014-04" db="EMBL/GenBank/DDBJ databases">
        <title>Draft genome sequence of Photobacterium halotolerans S2753: a solonamide, ngercheumicin and holomycin producer.</title>
        <authorList>
            <person name="Machado H.R."/>
            <person name="Gram L."/>
        </authorList>
    </citation>
    <scope>NUCLEOTIDE SEQUENCE [LARGE SCALE GENOMIC DNA]</scope>
    <source>
        <strain evidence="2 3">S2753</strain>
    </source>
</reference>
<accession>A0A066RUK4</accession>
<evidence type="ECO:0000313" key="2">
    <source>
        <dbReference type="EMBL" id="KDM91063.1"/>
    </source>
</evidence>
<evidence type="ECO:0008006" key="4">
    <source>
        <dbReference type="Google" id="ProtNLM"/>
    </source>
</evidence>
<feature type="signal peptide" evidence="1">
    <location>
        <begin position="1"/>
        <end position="23"/>
    </location>
</feature>
<dbReference type="STRING" id="1654360.EA58_12970"/>
<keyword evidence="3" id="KW-1185">Reference proteome</keyword>